<feature type="transmembrane region" description="Helical" evidence="2">
    <location>
        <begin position="20"/>
        <end position="44"/>
    </location>
</feature>
<keyword evidence="2" id="KW-0472">Membrane</keyword>
<proteinExistence type="predicted"/>
<dbReference type="AlphaFoldDB" id="A0A2T4PZ23"/>
<feature type="compositionally biased region" description="Basic and acidic residues" evidence="1">
    <location>
        <begin position="227"/>
        <end position="247"/>
    </location>
</feature>
<dbReference type="EMBL" id="PZEV01000031">
    <property type="protein sequence ID" value="PTI50350.1"/>
    <property type="molecule type" value="Genomic_DNA"/>
</dbReference>
<feature type="compositionally biased region" description="Basic and acidic residues" evidence="1">
    <location>
        <begin position="345"/>
        <end position="379"/>
    </location>
</feature>
<feature type="compositionally biased region" description="Basic residues" evidence="1">
    <location>
        <begin position="316"/>
        <end position="335"/>
    </location>
</feature>
<comment type="caution">
    <text evidence="4">The sequence shown here is derived from an EMBL/GenBank/DDBJ whole genome shotgun (WGS) entry which is preliminary data.</text>
</comment>
<feature type="compositionally biased region" description="Polar residues" evidence="1">
    <location>
        <begin position="210"/>
        <end position="224"/>
    </location>
</feature>
<evidence type="ECO:0000256" key="1">
    <source>
        <dbReference type="SAM" id="MobiDB-lite"/>
    </source>
</evidence>
<feature type="compositionally biased region" description="Basic and acidic residues" evidence="1">
    <location>
        <begin position="298"/>
        <end position="315"/>
    </location>
</feature>
<feature type="transmembrane region" description="Helical" evidence="2">
    <location>
        <begin position="84"/>
        <end position="103"/>
    </location>
</feature>
<evidence type="ECO:0000313" key="4">
    <source>
        <dbReference type="EMBL" id="PTI50350.1"/>
    </source>
</evidence>
<keyword evidence="2" id="KW-0812">Transmembrane</keyword>
<dbReference type="InterPro" id="IPR025273">
    <property type="entry name" value="DUF4064"/>
</dbReference>
<dbReference type="STRING" id="1194526.A284_08315"/>
<feature type="domain" description="DUF4064" evidence="3">
    <location>
        <begin position="14"/>
        <end position="125"/>
    </location>
</feature>
<sequence length="379" mass="44484">MTGEQYTQIKRPVSRLTEKVLGWLSWVFLLILTIVTMFIALVSFSNDTSIANLENTLNNNDLIQQVLANNSLSTTQFVIWLQNGVWAIIVYFIVCLLISFLALISMNIRILSGFLFLLSAIITIPLVLLVVTLIIPILFFIIAIMMFVRKNKVETVPSYYNGGYGYQPYEEMPEQEAHAHHNETESEPVEEPQQRRRPSRRSMERKEQAFDTTTGSTDQIQNEQESYDDKYEQFPKRAVESEYRSDDNEHDEEPTILSRQAKYNKKSSSDKASTNNQDVYHEQDDVESSNQYNEEPQVDPKELKAQRKREKAEIRAKKKEKRKAYNQRMKEKRKNQPSAVSQRRMNYEERRQMFGDTEKDMRDQVKQDHQKIDENDNQK</sequence>
<protein>
    <submittedName>
        <fullName evidence="4">DUF4064 domain-containing protein</fullName>
    </submittedName>
</protein>
<evidence type="ECO:0000259" key="3">
    <source>
        <dbReference type="Pfam" id="PF13273"/>
    </source>
</evidence>
<gene>
    <name evidence="4" type="ORF">BU085_09075</name>
</gene>
<dbReference type="RefSeq" id="WP_002450680.1">
    <property type="nucleotide sequence ID" value="NZ_CP054017.1"/>
</dbReference>
<evidence type="ECO:0000313" key="5">
    <source>
        <dbReference type="Proteomes" id="UP000240717"/>
    </source>
</evidence>
<evidence type="ECO:0000256" key="2">
    <source>
        <dbReference type="SAM" id="Phobius"/>
    </source>
</evidence>
<dbReference type="Proteomes" id="UP000240717">
    <property type="component" value="Unassembled WGS sequence"/>
</dbReference>
<feature type="transmembrane region" description="Helical" evidence="2">
    <location>
        <begin position="115"/>
        <end position="148"/>
    </location>
</feature>
<keyword evidence="2" id="KW-1133">Transmembrane helix</keyword>
<accession>A0A2T4PZ23</accession>
<feature type="compositionally biased region" description="Basic and acidic residues" evidence="1">
    <location>
        <begin position="175"/>
        <end position="184"/>
    </location>
</feature>
<organism evidence="4 5">
    <name type="scientific">Staphylococcus warneri</name>
    <dbReference type="NCBI Taxonomy" id="1292"/>
    <lineage>
        <taxon>Bacteria</taxon>
        <taxon>Bacillati</taxon>
        <taxon>Bacillota</taxon>
        <taxon>Bacilli</taxon>
        <taxon>Bacillales</taxon>
        <taxon>Staphylococcaceae</taxon>
        <taxon>Staphylococcus</taxon>
    </lineage>
</organism>
<dbReference type="Pfam" id="PF13273">
    <property type="entry name" value="DUF4064"/>
    <property type="match status" value="1"/>
</dbReference>
<name>A0A2T4PZ23_STAWA</name>
<feature type="region of interest" description="Disordered" evidence="1">
    <location>
        <begin position="174"/>
        <end position="379"/>
    </location>
</feature>
<reference evidence="4 5" key="1">
    <citation type="journal article" date="2016" name="Front. Microbiol.">
        <title>Comprehensive Phylogenetic Analysis of Bovine Non-aureus Staphylococci Species Based on Whole-Genome Sequencing.</title>
        <authorList>
            <person name="Naushad S."/>
            <person name="Barkema H.W."/>
            <person name="Luby C."/>
            <person name="Condas L.A."/>
            <person name="Nobrega D.B."/>
            <person name="Carson D.A."/>
            <person name="De Buck J."/>
        </authorList>
    </citation>
    <scope>NUCLEOTIDE SEQUENCE [LARGE SCALE GENOMIC DNA]</scope>
    <source>
        <strain evidence="4 5">SNUC 2993</strain>
    </source>
</reference>
<dbReference type="NCBIfam" id="NF047418">
    <property type="entry name" value="teichoic_AuxB"/>
    <property type="match status" value="1"/>
</dbReference>